<dbReference type="PANTHER" id="PTHR43272:SF33">
    <property type="entry name" value="AMP-BINDING DOMAIN-CONTAINING PROTEIN-RELATED"/>
    <property type="match status" value="1"/>
</dbReference>
<sequence length="282" mass="31072">IYDIVIHLLISCNRSLSAIEKLNVCWQLHQGYGSTETGGVVTLAFADDTGSDHVGVPLAGLQVKLGNVPEMELYPCRPGAKPRGEVLVKGPSCSPGYFRDEERTKELFDEDGWLKTGDIGEWDEQGRLCIVDRCKNLFKLSQGEYVAPDRVEGVYATCPLVVQPFLDGKSDSSFAIAIIHPNGERLAERLGHVLRKDTDPVSQSSISMDELCRDANANKLMLSELDTLGRDNGLSGFELAKKVLLVPEPFSVEKGLITATLKPVRSKIRECYANEIRLMYSA</sequence>
<keyword evidence="3" id="KW-0276">Fatty acid metabolism</keyword>
<gene>
    <name evidence="7" type="primary">LACS7</name>
    <name evidence="7" type="ORF">Ciccas_011732</name>
</gene>
<dbReference type="PANTHER" id="PTHR43272">
    <property type="entry name" value="LONG-CHAIN-FATTY-ACID--COA LIGASE"/>
    <property type="match status" value="1"/>
</dbReference>
<evidence type="ECO:0000256" key="2">
    <source>
        <dbReference type="ARBA" id="ARBA00022741"/>
    </source>
</evidence>
<name>A0ABD2PQG0_9PLAT</name>
<keyword evidence="2" id="KW-0547">Nucleotide-binding</keyword>
<dbReference type="GO" id="GO:0004467">
    <property type="term" value="F:long-chain fatty acid-CoA ligase activity"/>
    <property type="evidence" value="ECO:0007669"/>
    <property type="project" value="UniProtKB-EC"/>
</dbReference>
<organism evidence="7 8">
    <name type="scientific">Cichlidogyrus casuarinus</name>
    <dbReference type="NCBI Taxonomy" id="1844966"/>
    <lineage>
        <taxon>Eukaryota</taxon>
        <taxon>Metazoa</taxon>
        <taxon>Spiralia</taxon>
        <taxon>Lophotrochozoa</taxon>
        <taxon>Platyhelminthes</taxon>
        <taxon>Monogenea</taxon>
        <taxon>Monopisthocotylea</taxon>
        <taxon>Dactylogyridea</taxon>
        <taxon>Ancyrocephalidae</taxon>
        <taxon>Cichlidogyrus</taxon>
    </lineage>
</organism>
<evidence type="ECO:0000259" key="6">
    <source>
        <dbReference type="Pfam" id="PF00501"/>
    </source>
</evidence>
<dbReference type="Proteomes" id="UP001626550">
    <property type="component" value="Unassembled WGS sequence"/>
</dbReference>
<evidence type="ECO:0000313" key="8">
    <source>
        <dbReference type="Proteomes" id="UP001626550"/>
    </source>
</evidence>
<comment type="caution">
    <text evidence="7">The sequence shown here is derived from an EMBL/GenBank/DDBJ whole genome shotgun (WGS) entry which is preliminary data.</text>
</comment>
<evidence type="ECO:0000256" key="3">
    <source>
        <dbReference type="ARBA" id="ARBA00022832"/>
    </source>
</evidence>
<reference evidence="7 8" key="1">
    <citation type="submission" date="2024-11" db="EMBL/GenBank/DDBJ databases">
        <title>Adaptive evolution of stress response genes in parasites aligns with host niche diversity.</title>
        <authorList>
            <person name="Hahn C."/>
            <person name="Resl P."/>
        </authorList>
    </citation>
    <scope>NUCLEOTIDE SEQUENCE [LARGE SCALE GENOMIC DNA]</scope>
    <source>
        <strain evidence="7">EGGRZ-B1_66</strain>
        <tissue evidence="7">Body</tissue>
    </source>
</reference>
<dbReference type="EMBL" id="JBJKFK010003612">
    <property type="protein sequence ID" value="KAL3309719.1"/>
    <property type="molecule type" value="Genomic_DNA"/>
</dbReference>
<dbReference type="Pfam" id="PF00501">
    <property type="entry name" value="AMP-binding"/>
    <property type="match status" value="1"/>
</dbReference>
<feature type="domain" description="AMP-dependent synthetase/ligase" evidence="6">
    <location>
        <begin position="19"/>
        <end position="98"/>
    </location>
</feature>
<evidence type="ECO:0000256" key="1">
    <source>
        <dbReference type="ARBA" id="ARBA00022598"/>
    </source>
</evidence>
<dbReference type="InterPro" id="IPR000873">
    <property type="entry name" value="AMP-dep_synth/lig_dom"/>
</dbReference>
<keyword evidence="3" id="KW-0443">Lipid metabolism</keyword>
<accession>A0ABD2PQG0</accession>
<evidence type="ECO:0000256" key="4">
    <source>
        <dbReference type="ARBA" id="ARBA00022840"/>
    </source>
</evidence>
<dbReference type="Gene3D" id="3.40.50.12780">
    <property type="entry name" value="N-terminal domain of ligase-like"/>
    <property type="match status" value="1"/>
</dbReference>
<dbReference type="AlphaFoldDB" id="A0ABD2PQG0"/>
<keyword evidence="4" id="KW-0067">ATP-binding</keyword>
<protein>
    <recommendedName>
        <fullName evidence="5">long-chain-fatty-acid--CoA ligase</fullName>
        <ecNumber evidence="5">6.2.1.3</ecNumber>
    </recommendedName>
</protein>
<keyword evidence="8" id="KW-1185">Reference proteome</keyword>
<dbReference type="InterPro" id="IPR042099">
    <property type="entry name" value="ANL_N_sf"/>
</dbReference>
<feature type="non-terminal residue" evidence="7">
    <location>
        <position position="1"/>
    </location>
</feature>
<evidence type="ECO:0000313" key="7">
    <source>
        <dbReference type="EMBL" id="KAL3309719.1"/>
    </source>
</evidence>
<dbReference type="SUPFAM" id="SSF56801">
    <property type="entry name" value="Acetyl-CoA synthetase-like"/>
    <property type="match status" value="1"/>
</dbReference>
<keyword evidence="1" id="KW-0436">Ligase</keyword>
<proteinExistence type="predicted"/>
<evidence type="ECO:0000256" key="5">
    <source>
        <dbReference type="ARBA" id="ARBA00026121"/>
    </source>
</evidence>
<dbReference type="EC" id="6.2.1.3" evidence="5"/>
<dbReference type="GO" id="GO:0005524">
    <property type="term" value="F:ATP binding"/>
    <property type="evidence" value="ECO:0007669"/>
    <property type="project" value="UniProtKB-KW"/>
</dbReference>